<feature type="domain" description="6-phospho-N-acetylmuramidase N-terminal" evidence="2">
    <location>
        <begin position="4"/>
        <end position="241"/>
    </location>
</feature>
<organism evidence="3 4">
    <name type="scientific">Neobacillus piezotolerans</name>
    <dbReference type="NCBI Taxonomy" id="2259171"/>
    <lineage>
        <taxon>Bacteria</taxon>
        <taxon>Bacillati</taxon>
        <taxon>Bacillota</taxon>
        <taxon>Bacilli</taxon>
        <taxon>Bacillales</taxon>
        <taxon>Bacillaceae</taxon>
        <taxon>Neobacillus</taxon>
    </lineage>
</organism>
<dbReference type="SUPFAM" id="SSF50891">
    <property type="entry name" value="Cyclophilin-like"/>
    <property type="match status" value="1"/>
</dbReference>
<dbReference type="InterPro" id="IPR013785">
    <property type="entry name" value="Aldolase_TIM"/>
</dbReference>
<dbReference type="SUPFAM" id="SSF51445">
    <property type="entry name" value="(Trans)glycosidases"/>
    <property type="match status" value="1"/>
</dbReference>
<dbReference type="Pfam" id="PF05913">
    <property type="entry name" value="MupG_C"/>
    <property type="match status" value="1"/>
</dbReference>
<keyword evidence="4" id="KW-1185">Reference proteome</keyword>
<dbReference type="Gene3D" id="3.20.20.70">
    <property type="entry name" value="Aldolase class I"/>
    <property type="match status" value="1"/>
</dbReference>
<dbReference type="InterPro" id="IPR043797">
    <property type="entry name" value="MupG_N"/>
</dbReference>
<evidence type="ECO:0000259" key="1">
    <source>
        <dbReference type="Pfam" id="PF05913"/>
    </source>
</evidence>
<evidence type="ECO:0000313" key="3">
    <source>
        <dbReference type="EMBL" id="RDU37842.1"/>
    </source>
</evidence>
<dbReference type="RefSeq" id="WP_115451512.1">
    <property type="nucleotide sequence ID" value="NZ_QNQT01000002.1"/>
</dbReference>
<gene>
    <name evidence="3" type="ORF">DRW41_08470</name>
</gene>
<name>A0A3D8GU12_9BACI</name>
<dbReference type="InterPro" id="IPR017853">
    <property type="entry name" value="GH"/>
</dbReference>
<dbReference type="OrthoDB" id="5809921at2"/>
<evidence type="ECO:0000313" key="4">
    <source>
        <dbReference type="Proteomes" id="UP000257144"/>
    </source>
</evidence>
<dbReference type="PANTHER" id="PTHR38435:SF1">
    <property type="entry name" value="DUF871 DOMAIN-CONTAINING PROTEIN"/>
    <property type="match status" value="1"/>
</dbReference>
<proteinExistence type="predicted"/>
<sequence>MPRLGVSIYPEHSTKEKDIEYLTLAAKYGFKRVFTCLLSVEGKNVDEIKKEFKEIIGHANALEMEVILDVAPNIFSKLGITYEDLSFFAELGAAGIRLDEGFDGAKEAFMTFNPYNLKIEINASIGTKYIDNILSYKANKENIITCHNFYPQMYTGISFRHFEKCSKDLKDLGLRVAAFVSSQNDSTFGPWPVNEGLCTLEEHRFLSMDVAARHLFATGLVDDVIVANAYASEEELKALSKVNPAKLTFKIDMNDQVSDVEKEIIFNFPHYVRGDMSEYMARSTMSRITFKDADIGPHHTDALKRGDIIIINNAYGRYKGELHIILKDMPNDGRKNIVGRIPENELKLLEYIEPWRVFEIIL</sequence>
<feature type="domain" description="6-phospho-N-acetylmuramidase C-terminal" evidence="1">
    <location>
        <begin position="247"/>
        <end position="360"/>
    </location>
</feature>
<dbReference type="Proteomes" id="UP000257144">
    <property type="component" value="Unassembled WGS sequence"/>
</dbReference>
<reference evidence="3 4" key="1">
    <citation type="submission" date="2018-07" db="EMBL/GenBank/DDBJ databases">
        <title>Bacillus sp. YLB-04 draft genome sequence.</title>
        <authorList>
            <person name="Yu L."/>
            <person name="Tang X."/>
        </authorList>
    </citation>
    <scope>NUCLEOTIDE SEQUENCE [LARGE SCALE GENOMIC DNA]</scope>
    <source>
        <strain evidence="3 4">YLB-04</strain>
    </source>
</reference>
<dbReference type="PANTHER" id="PTHR38435">
    <property type="match status" value="1"/>
</dbReference>
<accession>A0A3D8GU12</accession>
<dbReference type="Gene3D" id="2.40.100.10">
    <property type="entry name" value="Cyclophilin-like"/>
    <property type="match status" value="1"/>
</dbReference>
<comment type="caution">
    <text evidence="3">The sequence shown here is derived from an EMBL/GenBank/DDBJ whole genome shotgun (WGS) entry which is preliminary data.</text>
</comment>
<dbReference type="AlphaFoldDB" id="A0A3D8GU12"/>
<protein>
    <submittedName>
        <fullName evidence="3">DUF871 domain-containing protein</fullName>
    </submittedName>
</protein>
<dbReference type="EMBL" id="QNQT01000002">
    <property type="protein sequence ID" value="RDU37842.1"/>
    <property type="molecule type" value="Genomic_DNA"/>
</dbReference>
<dbReference type="Pfam" id="PF19200">
    <property type="entry name" value="MupG_N"/>
    <property type="match status" value="1"/>
</dbReference>
<dbReference type="InterPro" id="IPR043894">
    <property type="entry name" value="MupG_C"/>
</dbReference>
<evidence type="ECO:0000259" key="2">
    <source>
        <dbReference type="Pfam" id="PF19200"/>
    </source>
</evidence>
<dbReference type="InterPro" id="IPR029000">
    <property type="entry name" value="Cyclophilin-like_dom_sf"/>
</dbReference>
<dbReference type="InterPro" id="IPR008589">
    <property type="entry name" value="MupG"/>
</dbReference>